<evidence type="ECO:0000256" key="2">
    <source>
        <dbReference type="SAM" id="Phobius"/>
    </source>
</evidence>
<dbReference type="EMBL" id="BAAARN010000003">
    <property type="protein sequence ID" value="GAA2737760.1"/>
    <property type="molecule type" value="Genomic_DNA"/>
</dbReference>
<keyword evidence="2" id="KW-0472">Membrane</keyword>
<proteinExistence type="predicted"/>
<feature type="transmembrane region" description="Helical" evidence="2">
    <location>
        <begin position="64"/>
        <end position="80"/>
    </location>
</feature>
<reference evidence="3 4" key="1">
    <citation type="journal article" date="2019" name="Int. J. Syst. Evol. Microbiol.">
        <title>The Global Catalogue of Microorganisms (GCM) 10K type strain sequencing project: providing services to taxonomists for standard genome sequencing and annotation.</title>
        <authorList>
            <consortium name="The Broad Institute Genomics Platform"/>
            <consortium name="The Broad Institute Genome Sequencing Center for Infectious Disease"/>
            <person name="Wu L."/>
            <person name="Ma J."/>
        </authorList>
    </citation>
    <scope>NUCLEOTIDE SEQUENCE [LARGE SCALE GENOMIC DNA]</scope>
    <source>
        <strain evidence="3 4">JCM 16378</strain>
    </source>
</reference>
<feature type="region of interest" description="Disordered" evidence="1">
    <location>
        <begin position="1"/>
        <end position="31"/>
    </location>
</feature>
<feature type="transmembrane region" description="Helical" evidence="2">
    <location>
        <begin position="37"/>
        <end position="58"/>
    </location>
</feature>
<dbReference type="RefSeq" id="WP_344194140.1">
    <property type="nucleotide sequence ID" value="NZ_BAAARN010000003.1"/>
</dbReference>
<feature type="transmembrane region" description="Helical" evidence="2">
    <location>
        <begin position="259"/>
        <end position="279"/>
    </location>
</feature>
<dbReference type="Proteomes" id="UP001501326">
    <property type="component" value="Unassembled WGS sequence"/>
</dbReference>
<feature type="transmembrane region" description="Helical" evidence="2">
    <location>
        <begin position="202"/>
        <end position="222"/>
    </location>
</feature>
<keyword evidence="2" id="KW-1133">Transmembrane helix</keyword>
<name>A0ABN3USA9_9MICO</name>
<gene>
    <name evidence="3" type="ORF">GCM10009867_26220</name>
</gene>
<accession>A0ABN3USA9</accession>
<keyword evidence="4" id="KW-1185">Reference proteome</keyword>
<comment type="caution">
    <text evidence="3">The sequence shown here is derived from an EMBL/GenBank/DDBJ whole genome shotgun (WGS) entry which is preliminary data.</text>
</comment>
<feature type="transmembrane region" description="Helical" evidence="2">
    <location>
        <begin position="148"/>
        <end position="167"/>
    </location>
</feature>
<feature type="transmembrane region" description="Helical" evidence="2">
    <location>
        <begin position="115"/>
        <end position="136"/>
    </location>
</feature>
<evidence type="ECO:0000256" key="1">
    <source>
        <dbReference type="SAM" id="MobiDB-lite"/>
    </source>
</evidence>
<evidence type="ECO:0000313" key="4">
    <source>
        <dbReference type="Proteomes" id="UP001501326"/>
    </source>
</evidence>
<evidence type="ECO:0000313" key="3">
    <source>
        <dbReference type="EMBL" id="GAA2737760.1"/>
    </source>
</evidence>
<feature type="transmembrane region" description="Helical" evidence="2">
    <location>
        <begin position="228"/>
        <end position="247"/>
    </location>
</feature>
<feature type="transmembrane region" description="Helical" evidence="2">
    <location>
        <begin position="173"/>
        <end position="190"/>
    </location>
</feature>
<keyword evidence="2" id="KW-0812">Transmembrane</keyword>
<sequence length="285" mass="29523">MSDVPEQQAATPAAPMTRRERRARSSNSPTTLPKRALLARPLTIAATVAFAALVGLTGYASPDFVALAVALAGLVVAWGWPQLLSLPSPRGTSAVLTVGTVLMTGTVLLTRDEPFLQWMPAAMAISVIVAFLHQLMRRDGRPRLTESVSASVMGLAIISAGIALAPVPQFLDGEHALAASMAGLGVGVLADPLIKVQRLRQWALFISMFIGGAAGMAVSFAAGEPKPWSAALLGLLAAAVSHAARRVMAVLPATAMPRAQLAVGASSSLLVGVVAYVVVRSSFFV</sequence>
<feature type="transmembrane region" description="Helical" evidence="2">
    <location>
        <begin position="92"/>
        <end position="109"/>
    </location>
</feature>
<organism evidence="3 4">
    <name type="scientific">Pedococcus aerophilus</name>
    <dbReference type="NCBI Taxonomy" id="436356"/>
    <lineage>
        <taxon>Bacteria</taxon>
        <taxon>Bacillati</taxon>
        <taxon>Actinomycetota</taxon>
        <taxon>Actinomycetes</taxon>
        <taxon>Micrococcales</taxon>
        <taxon>Intrasporangiaceae</taxon>
        <taxon>Pedococcus</taxon>
    </lineage>
</organism>
<protein>
    <submittedName>
        <fullName evidence="3">Uncharacterized protein</fullName>
    </submittedName>
</protein>